<sequence length="214" mass="23220">MSQVRRMAYLLILIFAAALVTNKVWSIPPPPKFQGVTSADVPHTIGSYRSGADQEMPADVKIALGSADVISRAYDGGNVPIDFVLIGGTDRSALHDPRSCLVGAGWRLEDDHTELLPGANIDTRSCHAVGNPGAPSYEMLYLYVVDGKIIDSPTQIRFAMLKSALLGRKNTPVYFLRFMCPLDKNEAAAAANHAVLQAFAKDMWTSLKQKVSTT</sequence>
<protein>
    <submittedName>
        <fullName evidence="1">Uncharacterized protein</fullName>
    </submittedName>
</protein>
<reference evidence="1 2" key="1">
    <citation type="journal article" date="2019" name="Int. J. Syst. Evol. Microbiol.">
        <title>Capsulimonas corticalis gen. nov., sp. nov., an aerobic capsulated bacterium, of a novel bacterial order, Capsulimonadales ord. nov., of the class Armatimonadia of the phylum Armatimonadetes.</title>
        <authorList>
            <person name="Li J."/>
            <person name="Kudo C."/>
            <person name="Tonouchi A."/>
        </authorList>
    </citation>
    <scope>NUCLEOTIDE SEQUENCE [LARGE SCALE GENOMIC DNA]</scope>
    <source>
        <strain evidence="1 2">AX-7</strain>
    </source>
</reference>
<dbReference type="EMBL" id="AP025739">
    <property type="protein sequence ID" value="BDI28716.1"/>
    <property type="molecule type" value="Genomic_DNA"/>
</dbReference>
<dbReference type="RefSeq" id="WP_119323470.1">
    <property type="nucleotide sequence ID" value="NZ_AP025739.1"/>
</dbReference>
<dbReference type="NCBIfam" id="TIGR02914">
    <property type="entry name" value="EpsI_fam"/>
    <property type="match status" value="1"/>
</dbReference>
<name>A0A402D1V8_9BACT</name>
<dbReference type="KEGG" id="ccot:CCAX7_007670"/>
<dbReference type="OrthoDB" id="9797363at2"/>
<evidence type="ECO:0000313" key="2">
    <source>
        <dbReference type="Proteomes" id="UP000287394"/>
    </source>
</evidence>
<accession>A0A402D1V8</accession>
<dbReference type="AlphaFoldDB" id="A0A402D1V8"/>
<dbReference type="Proteomes" id="UP000287394">
    <property type="component" value="Chromosome"/>
</dbReference>
<proteinExistence type="predicted"/>
<gene>
    <name evidence="1" type="ORF">CCAX7_007670</name>
</gene>
<evidence type="ECO:0000313" key="1">
    <source>
        <dbReference type="EMBL" id="BDI28716.1"/>
    </source>
</evidence>
<dbReference type="Pfam" id="PF11984">
    <property type="entry name" value="DUF3485"/>
    <property type="match status" value="1"/>
</dbReference>
<dbReference type="InterPro" id="IPR014263">
    <property type="entry name" value="Methanolan_biosynth_EpsI"/>
</dbReference>
<keyword evidence="2" id="KW-1185">Reference proteome</keyword>
<organism evidence="1 2">
    <name type="scientific">Capsulimonas corticalis</name>
    <dbReference type="NCBI Taxonomy" id="2219043"/>
    <lineage>
        <taxon>Bacteria</taxon>
        <taxon>Bacillati</taxon>
        <taxon>Armatimonadota</taxon>
        <taxon>Armatimonadia</taxon>
        <taxon>Capsulimonadales</taxon>
        <taxon>Capsulimonadaceae</taxon>
        <taxon>Capsulimonas</taxon>
    </lineage>
</organism>